<dbReference type="InterPro" id="IPR045396">
    <property type="entry name" value="DUF6517"/>
</dbReference>
<protein>
    <submittedName>
        <fullName evidence="1">Uncharacterized protein</fullName>
    </submittedName>
</protein>
<dbReference type="PROSITE" id="PS51257">
    <property type="entry name" value="PROKAR_LIPOPROTEIN"/>
    <property type="match status" value="1"/>
</dbReference>
<keyword evidence="2" id="KW-1185">Reference proteome</keyword>
<name>A0AAE3KY27_9EURY</name>
<organism evidence="1 2">
    <name type="scientific">Methanolobus chelungpuianus</name>
    <dbReference type="NCBI Taxonomy" id="502115"/>
    <lineage>
        <taxon>Archaea</taxon>
        <taxon>Methanobacteriati</taxon>
        <taxon>Methanobacteriota</taxon>
        <taxon>Stenosarchaea group</taxon>
        <taxon>Methanomicrobia</taxon>
        <taxon>Methanosarcinales</taxon>
        <taxon>Methanosarcinaceae</taxon>
        <taxon>Methanolobus</taxon>
    </lineage>
</organism>
<reference evidence="1 2" key="1">
    <citation type="journal article" date="2011" name="Appl. Environ. Microbiol.">
        <title>Methanogenic archaea isolated from Taiwan's Chelungpu fault.</title>
        <authorList>
            <person name="Wu S.Y."/>
            <person name="Lai M.C."/>
        </authorList>
    </citation>
    <scope>NUCLEOTIDE SEQUENCE [LARGE SCALE GENOMIC DNA]</scope>
    <source>
        <strain evidence="1 2">St545Mb</strain>
    </source>
</reference>
<accession>A0AAE3KY27</accession>
<dbReference type="Proteomes" id="UP001206983">
    <property type="component" value="Unassembled WGS sequence"/>
</dbReference>
<dbReference type="Pfam" id="PF20127">
    <property type="entry name" value="DUF6517"/>
    <property type="match status" value="1"/>
</dbReference>
<evidence type="ECO:0000313" key="2">
    <source>
        <dbReference type="Proteomes" id="UP001206983"/>
    </source>
</evidence>
<evidence type="ECO:0000313" key="1">
    <source>
        <dbReference type="EMBL" id="MCQ6963307.1"/>
    </source>
</evidence>
<gene>
    <name evidence="1" type="ORF">PV02_09275</name>
</gene>
<dbReference type="AlphaFoldDB" id="A0AAE3KY27"/>
<comment type="caution">
    <text evidence="1">The sequence shown here is derived from an EMBL/GenBank/DDBJ whole genome shotgun (WGS) entry which is preliminary data.</text>
</comment>
<dbReference type="EMBL" id="JTEO01000005">
    <property type="protein sequence ID" value="MCQ6963307.1"/>
    <property type="molecule type" value="Genomic_DNA"/>
</dbReference>
<proteinExistence type="predicted"/>
<sequence>MKHGDILKKNHILYTLTVFLLLTFSSTSGCIDTPAAPAAFADKNALDSYGWSQVGTVEQRTIEQKITTSTSVSFNSTIVKYRNDRLEKDIESQVQEFRDQYRLPDSFEAPYITSEVQVNRITLPAGVRLPGDMMNRILESKSKEMSSENNIDGLRSSGTRQITLKNGLTVPVYTYEGNRGSGNESLGVIAIITAYESEESSTIITGIVPNGSMSVSLGPVNGTLYTIDGERELQEMLKLISTIQ</sequence>